<dbReference type="Gene3D" id="2.120.10.30">
    <property type="entry name" value="TolB, C-terminal domain"/>
    <property type="match status" value="3"/>
</dbReference>
<dbReference type="Gene3D" id="3.40.50.10070">
    <property type="entry name" value="TolB, N-terminal domain"/>
    <property type="match status" value="1"/>
</dbReference>
<proteinExistence type="inferred from homology"/>
<dbReference type="Pfam" id="PF07676">
    <property type="entry name" value="PD40"/>
    <property type="match status" value="4"/>
</dbReference>
<feature type="chain" id="PRO_5035216494" evidence="2">
    <location>
        <begin position="27"/>
        <end position="437"/>
    </location>
</feature>
<dbReference type="InterPro" id="IPR007195">
    <property type="entry name" value="TolB_N"/>
</dbReference>
<gene>
    <name evidence="4" type="ORF">IFK94_05720</name>
</gene>
<dbReference type="SUPFAM" id="SSF69304">
    <property type="entry name" value="Tricorn protease N-terminal domain"/>
    <property type="match status" value="1"/>
</dbReference>
<dbReference type="PANTHER" id="PTHR36842">
    <property type="entry name" value="PROTEIN TOLB HOMOLOG"/>
    <property type="match status" value="1"/>
</dbReference>
<name>A0A8J7C1I7_9BACT</name>
<accession>A0A8J7C1I7</accession>
<dbReference type="PANTHER" id="PTHR36842:SF1">
    <property type="entry name" value="PROTEIN TOLB"/>
    <property type="match status" value="1"/>
</dbReference>
<dbReference type="Pfam" id="PF04052">
    <property type="entry name" value="TolB_N"/>
    <property type="match status" value="1"/>
</dbReference>
<evidence type="ECO:0000256" key="1">
    <source>
        <dbReference type="ARBA" id="ARBA00009820"/>
    </source>
</evidence>
<feature type="domain" description="TolB N-terminal" evidence="3">
    <location>
        <begin position="38"/>
        <end position="133"/>
    </location>
</feature>
<dbReference type="SUPFAM" id="SSF52964">
    <property type="entry name" value="TolB, N-terminal domain"/>
    <property type="match status" value="1"/>
</dbReference>
<protein>
    <submittedName>
        <fullName evidence="4">PD40 domain-containing protein</fullName>
    </submittedName>
</protein>
<evidence type="ECO:0000256" key="2">
    <source>
        <dbReference type="SAM" id="SignalP"/>
    </source>
</evidence>
<dbReference type="GO" id="GO:0015031">
    <property type="term" value="P:protein transport"/>
    <property type="evidence" value="ECO:0007669"/>
    <property type="project" value="InterPro"/>
</dbReference>
<dbReference type="GO" id="GO:0042597">
    <property type="term" value="C:periplasmic space"/>
    <property type="evidence" value="ECO:0007669"/>
    <property type="project" value="InterPro"/>
</dbReference>
<dbReference type="InterPro" id="IPR011659">
    <property type="entry name" value="WD40"/>
</dbReference>
<feature type="signal peptide" evidence="2">
    <location>
        <begin position="1"/>
        <end position="26"/>
    </location>
</feature>
<reference evidence="4 5" key="1">
    <citation type="submission" date="2020-08" db="EMBL/GenBank/DDBJ databases">
        <title>Acidobacteriota in marine sediments use diverse sulfur dissimilation pathways.</title>
        <authorList>
            <person name="Wasmund K."/>
        </authorList>
    </citation>
    <scope>NUCLEOTIDE SEQUENCE [LARGE SCALE GENOMIC DNA]</scope>
    <source>
        <strain evidence="4">MAG AM4</strain>
    </source>
</reference>
<sequence>MPDPCVKSTWSLILAACLLLAGSGSAVPAQGPEITNVIEEAGIDPIRIAVPTAATSAGAVTFARELVETIRDDLAFSGYFSLHYTEEEALQNAAAGGDPDFAAWLATGAEALLLIQVRLADERYSIDVRMFDPAGRSRILHQRYGGSADLVRRLAHQIADEILGSYDGLTGIASTTIAFISRHGNAKELYMMDYDGRRIRRMTDTGVINTTPSWAPVGDRLALVSWRNKRQLFYIIEPDGTFRTVPILAGELNTSPDWSNDGSKMLYVTTHDHPGNAEIYALDLSSGKNRRLTYSPTIDTEPDFSPTGRQIAFTSDRSGGPQIYTMDPEGTNVRRVSKSGSYNSSPAWSPSGDRLAWVSRIEGRHQIVVLDLNSGTLSRLTRGNWNHENPAWSPDGRHLVFASNREGVYHIYTMRADGGNIRQLTTGVSGETPDWSR</sequence>
<evidence type="ECO:0000259" key="3">
    <source>
        <dbReference type="Pfam" id="PF04052"/>
    </source>
</evidence>
<dbReference type="EMBL" id="JACXWD010000013">
    <property type="protein sequence ID" value="MBD3867605.1"/>
    <property type="molecule type" value="Genomic_DNA"/>
</dbReference>
<comment type="caution">
    <text evidence="4">The sequence shown here is derived from an EMBL/GenBank/DDBJ whole genome shotgun (WGS) entry which is preliminary data.</text>
</comment>
<comment type="similarity">
    <text evidence="1">Belongs to the TolB family.</text>
</comment>
<dbReference type="Proteomes" id="UP000648239">
    <property type="component" value="Unassembled WGS sequence"/>
</dbReference>
<keyword evidence="2" id="KW-0732">Signal</keyword>
<dbReference type="AlphaFoldDB" id="A0A8J7C1I7"/>
<organism evidence="4 5">
    <name type="scientific">Candidatus Polarisedimenticola svalbardensis</name>
    <dbReference type="NCBI Taxonomy" id="2886004"/>
    <lineage>
        <taxon>Bacteria</taxon>
        <taxon>Pseudomonadati</taxon>
        <taxon>Acidobacteriota</taxon>
        <taxon>Candidatus Polarisedimenticolia</taxon>
        <taxon>Candidatus Polarisedimenticolales</taxon>
        <taxon>Candidatus Polarisedimenticolaceae</taxon>
        <taxon>Candidatus Polarisedimenticola</taxon>
    </lineage>
</organism>
<evidence type="ECO:0000313" key="5">
    <source>
        <dbReference type="Proteomes" id="UP000648239"/>
    </source>
</evidence>
<dbReference type="InterPro" id="IPR011042">
    <property type="entry name" value="6-blade_b-propeller_TolB-like"/>
</dbReference>
<evidence type="ECO:0000313" key="4">
    <source>
        <dbReference type="EMBL" id="MBD3867605.1"/>
    </source>
</evidence>